<dbReference type="GeneID" id="92377155"/>
<reference evidence="5" key="1">
    <citation type="submission" date="2016-09" db="EMBL/GenBank/DDBJ databases">
        <authorList>
            <person name="Hebert L."/>
            <person name="Moumen B."/>
        </authorList>
    </citation>
    <scope>NUCLEOTIDE SEQUENCE [LARGE SCALE GENOMIC DNA]</scope>
    <source>
        <strain evidence="5">OVI</strain>
    </source>
</reference>
<dbReference type="InterPro" id="IPR036390">
    <property type="entry name" value="WH_DNA-bd_sf"/>
</dbReference>
<dbReference type="Pfam" id="PF00888">
    <property type="entry name" value="Cullin"/>
    <property type="match status" value="1"/>
</dbReference>
<evidence type="ECO:0000256" key="1">
    <source>
        <dbReference type="ARBA" id="ARBA00006019"/>
    </source>
</evidence>
<dbReference type="SMART" id="SM00182">
    <property type="entry name" value="CULLIN"/>
    <property type="match status" value="1"/>
</dbReference>
<gene>
    <name evidence="5" type="ORF">TEOVI_000321500</name>
</gene>
<dbReference type="EMBL" id="CZPT02001683">
    <property type="protein sequence ID" value="SCU71634.1"/>
    <property type="molecule type" value="Genomic_DNA"/>
</dbReference>
<dbReference type="InterPro" id="IPR016158">
    <property type="entry name" value="Cullin_homology"/>
</dbReference>
<dbReference type="Gene3D" id="1.20.1310.10">
    <property type="entry name" value="Cullin Repeats"/>
    <property type="match status" value="4"/>
</dbReference>
<organism evidence="5 6">
    <name type="scientific">Trypanosoma equiperdum</name>
    <dbReference type="NCBI Taxonomy" id="5694"/>
    <lineage>
        <taxon>Eukaryota</taxon>
        <taxon>Discoba</taxon>
        <taxon>Euglenozoa</taxon>
        <taxon>Kinetoplastea</taxon>
        <taxon>Metakinetoplastina</taxon>
        <taxon>Trypanosomatida</taxon>
        <taxon>Trypanosomatidae</taxon>
        <taxon>Trypanosoma</taxon>
    </lineage>
</organism>
<dbReference type="Gene3D" id="3.30.230.130">
    <property type="entry name" value="Cullin, Chain C, Domain 2"/>
    <property type="match status" value="1"/>
</dbReference>
<dbReference type="RefSeq" id="XP_067082262.1">
    <property type="nucleotide sequence ID" value="XM_067226161.1"/>
</dbReference>
<protein>
    <submittedName>
        <fullName evidence="5">Cullin 1, putative</fullName>
    </submittedName>
</protein>
<sequence>MEQTNHDDVSSAEVARAYSGSLGASSFQFTPLWESVDYVCSIILSWYDFPDFKGGEALQQLVRAYTIVCRLVSSPCAGCPPLARPSVEGDIVTAAEVTQSLVVYSRICDMIRKRLDTVVGMRFRDAAEQPPPRLLEDYIVEWKRFITSVNMLKFVFSYLHGPWQKYGVPPGLMQSTEVIALNKWSEMLMNTNFQEALTNQIFELVAMDRHHHPNMERAQILREVGHALGVVSDARSNWYVTLVEERYLRQLTDFCKLKTEEMKLGDVEHYIEEALTIFRDETERAIRLLAQSSIQPVVQRIAEVLINDELSFLDEFISSEIVKNRVTQLRQLYSLLSQSQVGLRHLRDEFKKCVIEKGRREINEACERAKNSNTGVYQVALEKVISVYRDFQLPMKAFGDKGDFEKELIDGLHNVLTACSYLDPQNMLGREVARFAHNELISRKLGVRCEEDEGNMNNIVILFRVLPTKNLFVETYPMYLCSRLLSTEYVVENERLLIQEITQTGECTRDFMNKCATMLNDVGEVSERLSEQFREKAGLTDLNFHPTVLNSYFWPNFLPEPEMAIPGYLQMKLLEFGKFFQDVCPRRHISYVNRLSQGVLRFNLSDASPVQGLDICVGVRHLPVAELFNCCAEWELQELIQSVGNDNSNSCLSAINDFAKHGILDIHEEGGVTLKSHLREVLPGCRVSIGRTPDIRNRKIVLHETKLDRETKVDGAGSSDFSPERYDVNTTTEQMVALSTQATLIRAFKSEGTASFSQLFERVENESPAHLKPSIQQMKVALEFLISREFVRRNEDGTDTFSYVT</sequence>
<dbReference type="InterPro" id="IPR001373">
    <property type="entry name" value="Cullin_N"/>
</dbReference>
<comment type="similarity">
    <text evidence="1 2 3">Belongs to the cullin family.</text>
</comment>
<feature type="domain" description="Cullin family profile" evidence="4">
    <location>
        <begin position="427"/>
        <end position="644"/>
    </location>
</feature>
<dbReference type="SUPFAM" id="SSF74788">
    <property type="entry name" value="Cullin repeat-like"/>
    <property type="match status" value="1"/>
</dbReference>
<dbReference type="GO" id="GO:0031625">
    <property type="term" value="F:ubiquitin protein ligase binding"/>
    <property type="evidence" value="ECO:0007669"/>
    <property type="project" value="InterPro"/>
</dbReference>
<dbReference type="InterPro" id="IPR045093">
    <property type="entry name" value="Cullin"/>
</dbReference>
<evidence type="ECO:0000256" key="2">
    <source>
        <dbReference type="PROSITE-ProRule" id="PRU00330"/>
    </source>
</evidence>
<dbReference type="SMART" id="SM00884">
    <property type="entry name" value="Cullin_Nedd8"/>
    <property type="match status" value="1"/>
</dbReference>
<dbReference type="SUPFAM" id="SSF75632">
    <property type="entry name" value="Cullin homology domain"/>
    <property type="match status" value="1"/>
</dbReference>
<dbReference type="InterPro" id="IPR019559">
    <property type="entry name" value="Cullin_neddylation_domain"/>
</dbReference>
<evidence type="ECO:0000259" key="4">
    <source>
        <dbReference type="PROSITE" id="PS50069"/>
    </source>
</evidence>
<evidence type="ECO:0000313" key="5">
    <source>
        <dbReference type="EMBL" id="SCU71634.1"/>
    </source>
</evidence>
<dbReference type="Gene3D" id="1.10.10.10">
    <property type="entry name" value="Winged helix-like DNA-binding domain superfamily/Winged helix DNA-binding domain"/>
    <property type="match status" value="1"/>
</dbReference>
<evidence type="ECO:0000256" key="3">
    <source>
        <dbReference type="RuleBase" id="RU003829"/>
    </source>
</evidence>
<dbReference type="PANTHER" id="PTHR11932">
    <property type="entry name" value="CULLIN"/>
    <property type="match status" value="1"/>
</dbReference>
<comment type="caution">
    <text evidence="5">The sequence shown here is derived from an EMBL/GenBank/DDBJ whole genome shotgun (WGS) entry which is preliminary data.</text>
</comment>
<dbReference type="InterPro" id="IPR016159">
    <property type="entry name" value="Cullin_repeat-like_dom_sf"/>
</dbReference>
<evidence type="ECO:0000313" key="6">
    <source>
        <dbReference type="Proteomes" id="UP000195570"/>
    </source>
</evidence>
<dbReference type="SUPFAM" id="SSF46785">
    <property type="entry name" value="Winged helix' DNA-binding domain"/>
    <property type="match status" value="1"/>
</dbReference>
<proteinExistence type="inferred from homology"/>
<dbReference type="PROSITE" id="PS50069">
    <property type="entry name" value="CULLIN_2"/>
    <property type="match status" value="1"/>
</dbReference>
<dbReference type="Pfam" id="PF10557">
    <property type="entry name" value="Cullin_Nedd8"/>
    <property type="match status" value="1"/>
</dbReference>
<dbReference type="AlphaFoldDB" id="A0A1G4IHB8"/>
<name>A0A1G4IHB8_TRYEQ</name>
<dbReference type="InterPro" id="IPR036388">
    <property type="entry name" value="WH-like_DNA-bd_sf"/>
</dbReference>
<dbReference type="GO" id="GO:0006511">
    <property type="term" value="P:ubiquitin-dependent protein catabolic process"/>
    <property type="evidence" value="ECO:0007669"/>
    <property type="project" value="InterPro"/>
</dbReference>
<dbReference type="Proteomes" id="UP000195570">
    <property type="component" value="Unassembled WGS sequence"/>
</dbReference>
<accession>A0A1G4IHB8</accession>
<keyword evidence="6" id="KW-1185">Reference proteome</keyword>
<dbReference type="InterPro" id="IPR036317">
    <property type="entry name" value="Cullin_homology_sf"/>
</dbReference>
<dbReference type="VEuPathDB" id="TriTrypDB:TEOVI_000321500"/>